<evidence type="ECO:0000256" key="11">
    <source>
        <dbReference type="ARBA" id="ARBA00023136"/>
    </source>
</evidence>
<feature type="transmembrane region" description="Helical" evidence="13">
    <location>
        <begin position="315"/>
        <end position="335"/>
    </location>
</feature>
<evidence type="ECO:0000256" key="5">
    <source>
        <dbReference type="ARBA" id="ARBA00022448"/>
    </source>
</evidence>
<dbReference type="PANTHER" id="PTHR43298:SF2">
    <property type="entry name" value="FMN_FAD EXPORTER YEEO-RELATED"/>
    <property type="match status" value="1"/>
</dbReference>
<dbReference type="RefSeq" id="WP_093987890.1">
    <property type="nucleotide sequence ID" value="NZ_FYDD01000002.1"/>
</dbReference>
<accession>A0A8J6PG54</accession>
<dbReference type="EMBL" id="JACRTL010000009">
    <property type="protein sequence ID" value="MBC8611926.1"/>
    <property type="molecule type" value="Genomic_DNA"/>
</dbReference>
<dbReference type="Pfam" id="PF01554">
    <property type="entry name" value="MatE"/>
    <property type="match status" value="2"/>
</dbReference>
<keyword evidence="5" id="KW-0813">Transport</keyword>
<dbReference type="GO" id="GO:0015297">
    <property type="term" value="F:antiporter activity"/>
    <property type="evidence" value="ECO:0007669"/>
    <property type="project" value="UniProtKB-KW"/>
</dbReference>
<reference evidence="14" key="1">
    <citation type="submission" date="2020-08" db="EMBL/GenBank/DDBJ databases">
        <title>Genome public.</title>
        <authorList>
            <person name="Liu C."/>
            <person name="Sun Q."/>
        </authorList>
    </citation>
    <scope>NUCLEOTIDE SEQUENCE</scope>
    <source>
        <strain evidence="14">NSJ-15</strain>
    </source>
</reference>
<gene>
    <name evidence="14" type="ORF">H8702_12580</name>
</gene>
<name>A0A8J6PG54_9FIRM</name>
<dbReference type="GO" id="GO:0006811">
    <property type="term" value="P:monoatomic ion transport"/>
    <property type="evidence" value="ECO:0007669"/>
    <property type="project" value="UniProtKB-KW"/>
</dbReference>
<keyword evidence="15" id="KW-1185">Reference proteome</keyword>
<evidence type="ECO:0000256" key="6">
    <source>
        <dbReference type="ARBA" id="ARBA00022449"/>
    </source>
</evidence>
<dbReference type="InterPro" id="IPR002528">
    <property type="entry name" value="MATE_fam"/>
</dbReference>
<evidence type="ECO:0000256" key="10">
    <source>
        <dbReference type="ARBA" id="ARBA00023065"/>
    </source>
</evidence>
<dbReference type="GO" id="GO:0042910">
    <property type="term" value="F:xenobiotic transmembrane transporter activity"/>
    <property type="evidence" value="ECO:0007669"/>
    <property type="project" value="InterPro"/>
</dbReference>
<dbReference type="CDD" id="cd13138">
    <property type="entry name" value="MATE_yoeA_like"/>
    <property type="match status" value="1"/>
</dbReference>
<comment type="subcellular location">
    <subcellularLocation>
        <location evidence="2">Cell membrane</location>
        <topology evidence="2">Multi-pass membrane protein</topology>
    </subcellularLocation>
</comment>
<evidence type="ECO:0000256" key="2">
    <source>
        <dbReference type="ARBA" id="ARBA00004651"/>
    </source>
</evidence>
<dbReference type="GO" id="GO:0005886">
    <property type="term" value="C:plasma membrane"/>
    <property type="evidence" value="ECO:0007669"/>
    <property type="project" value="UniProtKB-SubCell"/>
</dbReference>
<proteinExistence type="inferred from homology"/>
<organism evidence="14 15">
    <name type="scientific">Massiliimalia timonensis</name>
    <dbReference type="NCBI Taxonomy" id="1987501"/>
    <lineage>
        <taxon>Bacteria</taxon>
        <taxon>Bacillati</taxon>
        <taxon>Bacillota</taxon>
        <taxon>Clostridia</taxon>
        <taxon>Eubacteriales</taxon>
        <taxon>Oscillospiraceae</taxon>
        <taxon>Massiliimalia</taxon>
    </lineage>
</organism>
<evidence type="ECO:0000313" key="14">
    <source>
        <dbReference type="EMBL" id="MBC8611926.1"/>
    </source>
</evidence>
<dbReference type="PANTHER" id="PTHR43298">
    <property type="entry name" value="MULTIDRUG RESISTANCE PROTEIN NORM-RELATED"/>
    <property type="match status" value="1"/>
</dbReference>
<dbReference type="AlphaFoldDB" id="A0A8J6PG54"/>
<feature type="transmembrane region" description="Helical" evidence="13">
    <location>
        <begin position="12"/>
        <end position="32"/>
    </location>
</feature>
<feature type="transmembrane region" description="Helical" evidence="13">
    <location>
        <begin position="97"/>
        <end position="118"/>
    </location>
</feature>
<keyword evidence="11 13" id="KW-0472">Membrane</keyword>
<evidence type="ECO:0000256" key="8">
    <source>
        <dbReference type="ARBA" id="ARBA00022692"/>
    </source>
</evidence>
<protein>
    <recommendedName>
        <fullName evidence="4">Probable multidrug resistance protein NorM</fullName>
    </recommendedName>
    <alternativeName>
        <fullName evidence="12">Multidrug-efflux transporter</fullName>
    </alternativeName>
</protein>
<feature type="transmembrane region" description="Helical" evidence="13">
    <location>
        <begin position="355"/>
        <end position="374"/>
    </location>
</feature>
<evidence type="ECO:0000256" key="1">
    <source>
        <dbReference type="ARBA" id="ARBA00003408"/>
    </source>
</evidence>
<evidence type="ECO:0000313" key="15">
    <source>
        <dbReference type="Proteomes" id="UP000632659"/>
    </source>
</evidence>
<keyword evidence="7" id="KW-1003">Cell membrane</keyword>
<keyword evidence="9 13" id="KW-1133">Transmembrane helix</keyword>
<feature type="transmembrane region" description="Helical" evidence="13">
    <location>
        <begin position="386"/>
        <end position="408"/>
    </location>
</feature>
<keyword evidence="10" id="KW-0406">Ion transport</keyword>
<evidence type="ECO:0000256" key="9">
    <source>
        <dbReference type="ARBA" id="ARBA00022989"/>
    </source>
</evidence>
<evidence type="ECO:0000256" key="13">
    <source>
        <dbReference type="SAM" id="Phobius"/>
    </source>
</evidence>
<feature type="transmembrane region" description="Helical" evidence="13">
    <location>
        <begin position="138"/>
        <end position="159"/>
    </location>
</feature>
<keyword evidence="6" id="KW-0050">Antiport</keyword>
<feature type="transmembrane region" description="Helical" evidence="13">
    <location>
        <begin position="52"/>
        <end position="76"/>
    </location>
</feature>
<dbReference type="PIRSF" id="PIRSF006603">
    <property type="entry name" value="DinF"/>
    <property type="match status" value="1"/>
</dbReference>
<feature type="transmembrane region" description="Helical" evidence="13">
    <location>
        <begin position="414"/>
        <end position="432"/>
    </location>
</feature>
<evidence type="ECO:0000256" key="12">
    <source>
        <dbReference type="ARBA" id="ARBA00031636"/>
    </source>
</evidence>
<dbReference type="InterPro" id="IPR050222">
    <property type="entry name" value="MATE_MdtK"/>
</dbReference>
<dbReference type="NCBIfam" id="TIGR00797">
    <property type="entry name" value="matE"/>
    <property type="match status" value="1"/>
</dbReference>
<comment type="caution">
    <text evidence="14">The sequence shown here is derived from an EMBL/GenBank/DDBJ whole genome shotgun (WGS) entry which is preliminary data.</text>
</comment>
<comment type="function">
    <text evidence="1">Multidrug efflux pump.</text>
</comment>
<sequence length="451" mass="49305">MDKEYLIHQNPMKALFIFSLPMIIGNLFQQFYTMADSVIVGRFVSENALAAVGASYSLTSVFISIAIGGGVGASVITSRYFGARRYGEMKQSAYTALFSFLILSLTLGALGLVFSRQIMQLLNTPENILDMATEYLNIYFIGLPFLFLYNVLSAMFNALGKSRIPLYLLIFSSVFNIVLDLVFVCSFNLGVAGVAWATLIAQGISAVVSFFLFLRELSGYSTSKQALFDFSELKTMTQIALPSILQQSTVSIGMMLVQSVVNSFGVEVLAGFSAAMRVEGIVVVPMAALGNAMSTFTAQNIGAKQQNRVLNGYHACLKLVGMFAVLICVILQLFHDSIIMMFLGSEGTQLALQTGNNYLTFMGWFFGVIGIKMVTDGLLRGAGDMLMFTIANLVNLTIRVSVALIFAPQFGVDMVWYAVPFGWAANFIVSYLEYRTGKWKITGQRQSGTSA</sequence>
<evidence type="ECO:0000256" key="4">
    <source>
        <dbReference type="ARBA" id="ARBA00020268"/>
    </source>
</evidence>
<dbReference type="InterPro" id="IPR048279">
    <property type="entry name" value="MdtK-like"/>
</dbReference>
<evidence type="ECO:0000256" key="3">
    <source>
        <dbReference type="ARBA" id="ARBA00010199"/>
    </source>
</evidence>
<keyword evidence="8 13" id="KW-0812">Transmembrane</keyword>
<dbReference type="Proteomes" id="UP000632659">
    <property type="component" value="Unassembled WGS sequence"/>
</dbReference>
<comment type="similarity">
    <text evidence="3">Belongs to the multi antimicrobial extrusion (MATE) (TC 2.A.66.1) family.</text>
</comment>
<evidence type="ECO:0000256" key="7">
    <source>
        <dbReference type="ARBA" id="ARBA00022475"/>
    </source>
</evidence>
<feature type="transmembrane region" description="Helical" evidence="13">
    <location>
        <begin position="195"/>
        <end position="214"/>
    </location>
</feature>
<dbReference type="OrthoDB" id="9776324at2"/>
<feature type="transmembrane region" description="Helical" evidence="13">
    <location>
        <begin position="166"/>
        <end position="189"/>
    </location>
</feature>